<keyword evidence="5" id="KW-0732">Signal</keyword>
<dbReference type="InterPro" id="IPR019734">
    <property type="entry name" value="TPR_rpt"/>
</dbReference>
<feature type="chain" id="PRO_5002337367" evidence="5">
    <location>
        <begin position="22"/>
        <end position="249"/>
    </location>
</feature>
<feature type="repeat" description="TPR" evidence="3">
    <location>
        <begin position="86"/>
        <end position="119"/>
    </location>
</feature>
<evidence type="ECO:0000256" key="3">
    <source>
        <dbReference type="PROSITE-ProRule" id="PRU00339"/>
    </source>
</evidence>
<evidence type="ECO:0000256" key="4">
    <source>
        <dbReference type="SAM" id="MobiDB-lite"/>
    </source>
</evidence>
<keyword evidence="7" id="KW-1185">Reference proteome</keyword>
<keyword evidence="2 3" id="KW-0802">TPR repeat</keyword>
<dbReference type="STRING" id="1618023.UH38_07780"/>
<feature type="signal peptide" evidence="5">
    <location>
        <begin position="1"/>
        <end position="21"/>
    </location>
</feature>
<reference evidence="6 7" key="1">
    <citation type="submission" date="2015-02" db="EMBL/GenBank/DDBJ databases">
        <title>Draft genome of a novel marine cyanobacterium (Chroococcales) isolated from South Atlantic Ocean.</title>
        <authorList>
            <person name="Rigonato J."/>
            <person name="Alvarenga D.O."/>
            <person name="Branco L.H."/>
            <person name="Varani A.M."/>
            <person name="Brandini F.P."/>
            <person name="Fiore M.F."/>
        </authorList>
    </citation>
    <scope>NUCLEOTIDE SEQUENCE [LARGE SCALE GENOMIC DNA]</scope>
    <source>
        <strain evidence="6 7">CENA595</strain>
    </source>
</reference>
<sequence>MSFVRQAIAIATIISIGSVVAAKNSFAQTHGGHHSSPSGSVVPELTESQRQAEKYVNQALDRLHNKDYQTAIEGLTKAVETQPDHYIAYTYRGDIFRSMGKYQAAIDDYTKAIEHNPSHSYLLNSRGVSYAALGEYRKAIADHSQAIEIYPEQGAGYSYRGAMYFKVGENEKALDDLNRAIAGNENNAEAYTYRGQVQAKLGNNKAAIADYQKAAKLFASQSNKAGYTRATNLAKDLQQATPTASTQKR</sequence>
<evidence type="ECO:0000256" key="1">
    <source>
        <dbReference type="ARBA" id="ARBA00022737"/>
    </source>
</evidence>
<dbReference type="InterPro" id="IPR011990">
    <property type="entry name" value="TPR-like_helical_dom_sf"/>
</dbReference>
<evidence type="ECO:0000256" key="2">
    <source>
        <dbReference type="ARBA" id="ARBA00022803"/>
    </source>
</evidence>
<dbReference type="PROSITE" id="PS50293">
    <property type="entry name" value="TPR_REGION"/>
    <property type="match status" value="1"/>
</dbReference>
<dbReference type="Gene3D" id="1.25.40.10">
    <property type="entry name" value="Tetratricopeptide repeat domain"/>
    <property type="match status" value="2"/>
</dbReference>
<comment type="caution">
    <text evidence="6">The sequence shown here is derived from an EMBL/GenBank/DDBJ whole genome shotgun (WGS) entry which is preliminary data.</text>
</comment>
<feature type="region of interest" description="Disordered" evidence="4">
    <location>
        <begin position="28"/>
        <end position="48"/>
    </location>
</feature>
<feature type="repeat" description="TPR" evidence="3">
    <location>
        <begin position="154"/>
        <end position="187"/>
    </location>
</feature>
<feature type="repeat" description="TPR" evidence="3">
    <location>
        <begin position="52"/>
        <end position="85"/>
    </location>
</feature>
<dbReference type="RefSeq" id="WP_045054073.1">
    <property type="nucleotide sequence ID" value="NZ_CAWMDP010000038.1"/>
</dbReference>
<dbReference type="PROSITE" id="PS50005">
    <property type="entry name" value="TPR"/>
    <property type="match status" value="5"/>
</dbReference>
<feature type="compositionally biased region" description="Low complexity" evidence="4">
    <location>
        <begin position="34"/>
        <end position="43"/>
    </location>
</feature>
<evidence type="ECO:0000313" key="6">
    <source>
        <dbReference type="EMBL" id="KJH72311.1"/>
    </source>
</evidence>
<feature type="repeat" description="TPR" evidence="3">
    <location>
        <begin position="188"/>
        <end position="221"/>
    </location>
</feature>
<dbReference type="PATRIC" id="fig|1618023.3.peg.3237"/>
<dbReference type="PANTHER" id="PTHR44858:SF1">
    <property type="entry name" value="UDP-N-ACETYLGLUCOSAMINE--PEPTIDE N-ACETYLGLUCOSAMINYLTRANSFERASE SPINDLY-RELATED"/>
    <property type="match status" value="1"/>
</dbReference>
<protein>
    <submittedName>
        <fullName evidence="6">Uncharacterized protein</fullName>
    </submittedName>
</protein>
<dbReference type="EMBL" id="JYON01000006">
    <property type="protein sequence ID" value="KJH72311.1"/>
    <property type="molecule type" value="Genomic_DNA"/>
</dbReference>
<feature type="repeat" description="TPR" evidence="3">
    <location>
        <begin position="120"/>
        <end position="153"/>
    </location>
</feature>
<organism evidence="6 7">
    <name type="scientific">Aliterella atlantica CENA595</name>
    <dbReference type="NCBI Taxonomy" id="1618023"/>
    <lineage>
        <taxon>Bacteria</taxon>
        <taxon>Bacillati</taxon>
        <taxon>Cyanobacteriota</taxon>
        <taxon>Cyanophyceae</taxon>
        <taxon>Chroococcidiopsidales</taxon>
        <taxon>Aliterellaceae</taxon>
        <taxon>Aliterella</taxon>
    </lineage>
</organism>
<name>A0A0D8ZYN2_9CYAN</name>
<evidence type="ECO:0000256" key="5">
    <source>
        <dbReference type="SAM" id="SignalP"/>
    </source>
</evidence>
<dbReference type="InterPro" id="IPR050498">
    <property type="entry name" value="Ycf3"/>
</dbReference>
<evidence type="ECO:0000313" key="7">
    <source>
        <dbReference type="Proteomes" id="UP000032452"/>
    </source>
</evidence>
<accession>A0A0D8ZYN2</accession>
<gene>
    <name evidence="6" type="ORF">UH38_07780</name>
</gene>
<dbReference type="AlphaFoldDB" id="A0A0D8ZYN2"/>
<dbReference type="SMART" id="SM00028">
    <property type="entry name" value="TPR"/>
    <property type="match status" value="5"/>
</dbReference>
<dbReference type="PANTHER" id="PTHR44858">
    <property type="entry name" value="TETRATRICOPEPTIDE REPEAT PROTEIN 6"/>
    <property type="match status" value="1"/>
</dbReference>
<keyword evidence="1" id="KW-0677">Repeat</keyword>
<dbReference type="Proteomes" id="UP000032452">
    <property type="component" value="Unassembled WGS sequence"/>
</dbReference>
<dbReference type="OrthoDB" id="490929at2"/>
<dbReference type="SUPFAM" id="SSF48452">
    <property type="entry name" value="TPR-like"/>
    <property type="match status" value="1"/>
</dbReference>
<dbReference type="Pfam" id="PF13414">
    <property type="entry name" value="TPR_11"/>
    <property type="match status" value="1"/>
</dbReference>
<proteinExistence type="predicted"/>
<dbReference type="Pfam" id="PF00515">
    <property type="entry name" value="TPR_1"/>
    <property type="match status" value="2"/>
</dbReference>